<dbReference type="EC" id="3.4.-.-" evidence="8"/>
<keyword evidence="2 8" id="KW-0645">Protease</keyword>
<evidence type="ECO:0000256" key="6">
    <source>
        <dbReference type="ARBA" id="ARBA00023125"/>
    </source>
</evidence>
<evidence type="ECO:0000313" key="9">
    <source>
        <dbReference type="EMBL" id="MBS7527293.1"/>
    </source>
</evidence>
<keyword evidence="4 8" id="KW-0378">Hydrolase</keyword>
<keyword evidence="3" id="KW-0227">DNA damage</keyword>
<keyword evidence="6" id="KW-0238">DNA-binding</keyword>
<dbReference type="InterPro" id="IPR003738">
    <property type="entry name" value="SRAP"/>
</dbReference>
<evidence type="ECO:0000256" key="2">
    <source>
        <dbReference type="ARBA" id="ARBA00022670"/>
    </source>
</evidence>
<dbReference type="InterPro" id="IPR036590">
    <property type="entry name" value="SRAP-like"/>
</dbReference>
<organism evidence="9 10">
    <name type="scientific">Fusibacter paucivorans</name>
    <dbReference type="NCBI Taxonomy" id="76009"/>
    <lineage>
        <taxon>Bacteria</taxon>
        <taxon>Bacillati</taxon>
        <taxon>Bacillota</taxon>
        <taxon>Clostridia</taxon>
        <taxon>Eubacteriales</taxon>
        <taxon>Eubacteriales Family XII. Incertae Sedis</taxon>
        <taxon>Fusibacter</taxon>
    </lineage>
</organism>
<evidence type="ECO:0000256" key="5">
    <source>
        <dbReference type="ARBA" id="ARBA00023124"/>
    </source>
</evidence>
<evidence type="ECO:0000256" key="1">
    <source>
        <dbReference type="ARBA" id="ARBA00008136"/>
    </source>
</evidence>
<evidence type="ECO:0000256" key="4">
    <source>
        <dbReference type="ARBA" id="ARBA00022801"/>
    </source>
</evidence>
<reference evidence="9 10" key="1">
    <citation type="submission" date="2021-05" db="EMBL/GenBank/DDBJ databases">
        <title>Fusibacter ferrireducens sp. nov., an anaerobic, sulfur- and Fe-reducing bacterium isolated from the mangrove sediment.</title>
        <authorList>
            <person name="Qiu D."/>
        </authorList>
    </citation>
    <scope>NUCLEOTIDE SEQUENCE [LARGE SCALE GENOMIC DNA]</scope>
    <source>
        <strain evidence="9 10">DSM 12116</strain>
    </source>
</reference>
<keyword evidence="10" id="KW-1185">Reference proteome</keyword>
<dbReference type="EMBL" id="JAHBCL010000018">
    <property type="protein sequence ID" value="MBS7527293.1"/>
    <property type="molecule type" value="Genomic_DNA"/>
</dbReference>
<dbReference type="PANTHER" id="PTHR13604:SF0">
    <property type="entry name" value="ABASIC SITE PROCESSING PROTEIN HMCES"/>
    <property type="match status" value="1"/>
</dbReference>
<dbReference type="Gene3D" id="3.90.1680.10">
    <property type="entry name" value="SOS response associated peptidase-like"/>
    <property type="match status" value="1"/>
</dbReference>
<comment type="caution">
    <text evidence="9">The sequence shown here is derived from an EMBL/GenBank/DDBJ whole genome shotgun (WGS) entry which is preliminary data.</text>
</comment>
<dbReference type="PANTHER" id="PTHR13604">
    <property type="entry name" value="DC12-RELATED"/>
    <property type="match status" value="1"/>
</dbReference>
<protein>
    <recommendedName>
        <fullName evidence="8">Abasic site processing protein</fullName>
        <ecNumber evidence="8">3.4.-.-</ecNumber>
    </recommendedName>
</protein>
<dbReference type="Pfam" id="PF02586">
    <property type="entry name" value="SRAP"/>
    <property type="match status" value="1"/>
</dbReference>
<dbReference type="SUPFAM" id="SSF143081">
    <property type="entry name" value="BB1717-like"/>
    <property type="match status" value="1"/>
</dbReference>
<evidence type="ECO:0000313" key="10">
    <source>
        <dbReference type="Proteomes" id="UP000746471"/>
    </source>
</evidence>
<name>A0ABS5PQ41_9FIRM</name>
<evidence type="ECO:0000256" key="8">
    <source>
        <dbReference type="RuleBase" id="RU364100"/>
    </source>
</evidence>
<keyword evidence="7" id="KW-0456">Lyase</keyword>
<keyword evidence="5" id="KW-0190">Covalent protein-DNA linkage</keyword>
<dbReference type="Proteomes" id="UP000746471">
    <property type="component" value="Unassembled WGS sequence"/>
</dbReference>
<proteinExistence type="inferred from homology"/>
<accession>A0ABS5PQ41</accession>
<evidence type="ECO:0000256" key="7">
    <source>
        <dbReference type="ARBA" id="ARBA00023239"/>
    </source>
</evidence>
<gene>
    <name evidence="9" type="ORF">KHM83_11430</name>
</gene>
<sequence>MCGRFLLDADYEALIERYQIFEDIQGIYEKKIEIFPSNRVWAIIESGQQQKLLSLIWGITATIRQREKQIINGRWETFDSKPFFKHFMPCLIPASGYYEWHRVTKAKYVIKGESALISFAGLYDPRQGRVLILTCDATPELAGIHERMPVIVPPEESKRWLNERKLEEGPHAYAPQWYTENLSDVEQLSFFNN</sequence>
<comment type="similarity">
    <text evidence="1 8">Belongs to the SOS response-associated peptidase family.</text>
</comment>
<dbReference type="RefSeq" id="WP_213237152.1">
    <property type="nucleotide sequence ID" value="NZ_JAHBCL010000018.1"/>
</dbReference>
<evidence type="ECO:0000256" key="3">
    <source>
        <dbReference type="ARBA" id="ARBA00022763"/>
    </source>
</evidence>